<proteinExistence type="predicted"/>
<evidence type="ECO:0000313" key="1">
    <source>
        <dbReference type="EMBL" id="ARN75507.1"/>
    </source>
</evidence>
<dbReference type="EMBL" id="CP019343">
    <property type="protein sequence ID" value="ARN75507.1"/>
    <property type="molecule type" value="Genomic_DNA"/>
</dbReference>
<accession>A0A1X9NKZ6</accession>
<dbReference type="Proteomes" id="UP000193450">
    <property type="component" value="Chromosome"/>
</dbReference>
<dbReference type="KEGG" id="osg:BST96_16160"/>
<protein>
    <submittedName>
        <fullName evidence="1">Uncharacterized protein</fullName>
    </submittedName>
</protein>
<gene>
    <name evidence="1" type="ORF">BST96_16160</name>
</gene>
<name>A0A1X9NKZ6_9GAMM</name>
<sequence length="104" mass="11888">MYLYSPETGVAPMSELSRYYRKNMAKTNDFPAIKYQIALDNAAGHVNRELRGPKSAKKNIHLRWKIRISELAEGRHSTNLRLGQPPNQPLIRAVRGVKTVRFLA</sequence>
<keyword evidence="2" id="KW-1185">Reference proteome</keyword>
<dbReference type="AlphaFoldDB" id="A0A1X9NKZ6"/>
<reference evidence="1 2" key="1">
    <citation type="submission" date="2016-11" db="EMBL/GenBank/DDBJ databases">
        <title>Trade-off between light-utilization and light-protection in marine flavobacteria.</title>
        <authorList>
            <person name="Kumagai Y."/>
        </authorList>
    </citation>
    <scope>NUCLEOTIDE SEQUENCE [LARGE SCALE GENOMIC DNA]</scope>
    <source>
        <strain evidence="1 2">NBRC 107125</strain>
    </source>
</reference>
<evidence type="ECO:0000313" key="2">
    <source>
        <dbReference type="Proteomes" id="UP000193450"/>
    </source>
</evidence>
<organism evidence="1 2">
    <name type="scientific">Oceanicoccus sagamiensis</name>
    <dbReference type="NCBI Taxonomy" id="716816"/>
    <lineage>
        <taxon>Bacteria</taxon>
        <taxon>Pseudomonadati</taxon>
        <taxon>Pseudomonadota</taxon>
        <taxon>Gammaproteobacteria</taxon>
        <taxon>Cellvibrionales</taxon>
        <taxon>Spongiibacteraceae</taxon>
        <taxon>Oceanicoccus</taxon>
    </lineage>
</organism>